<comment type="caution">
    <text evidence="2">The sequence shown here is derived from an EMBL/GenBank/DDBJ whole genome shotgun (WGS) entry which is preliminary data.</text>
</comment>
<evidence type="ECO:0008006" key="4">
    <source>
        <dbReference type="Google" id="ProtNLM"/>
    </source>
</evidence>
<dbReference type="SUPFAM" id="SSF51197">
    <property type="entry name" value="Clavaminate synthase-like"/>
    <property type="match status" value="1"/>
</dbReference>
<evidence type="ECO:0000256" key="1">
    <source>
        <dbReference type="ARBA" id="ARBA00001954"/>
    </source>
</evidence>
<dbReference type="GO" id="GO:0016706">
    <property type="term" value="F:2-oxoglutarate-dependent dioxygenase activity"/>
    <property type="evidence" value="ECO:0007669"/>
    <property type="project" value="UniProtKB-ARBA"/>
</dbReference>
<accession>A0A1L9BCF1</accession>
<sequence>MYLKASDITRYRREGFLKVPQVLAPAETAGFLEEAAAMLSRNKTLHWPSGEGLVMDWVPDAERESAIMRRLALHPVITGIAEELAGRSLRLFKSELLRKESTGSTATPPHIDEFALPISGAPVTLTAWVALVDIPEERGCMSFWPGSHRVKGADEEQDLASHPELMFLPRVTLPLRAGDCTFHHARTVHSAYANETHTTRISLATVYMEAGARFEPRTFYGNGLNDDLSRHLATMQAGQELSGDRFPKIRWKD</sequence>
<organism evidence="2 3">
    <name type="scientific">Cystobacter ferrugineus</name>
    <dbReference type="NCBI Taxonomy" id="83449"/>
    <lineage>
        <taxon>Bacteria</taxon>
        <taxon>Pseudomonadati</taxon>
        <taxon>Myxococcota</taxon>
        <taxon>Myxococcia</taxon>
        <taxon>Myxococcales</taxon>
        <taxon>Cystobacterineae</taxon>
        <taxon>Archangiaceae</taxon>
        <taxon>Cystobacter</taxon>
    </lineage>
</organism>
<dbReference type="PANTHER" id="PTHR20883:SF48">
    <property type="entry name" value="ECTOINE DIOXYGENASE"/>
    <property type="match status" value="1"/>
</dbReference>
<comment type="cofactor">
    <cofactor evidence="1">
        <name>Fe(2+)</name>
        <dbReference type="ChEBI" id="CHEBI:29033"/>
    </cofactor>
</comment>
<evidence type="ECO:0000313" key="3">
    <source>
        <dbReference type="Proteomes" id="UP000182229"/>
    </source>
</evidence>
<evidence type="ECO:0000313" key="2">
    <source>
        <dbReference type="EMBL" id="OJH39950.1"/>
    </source>
</evidence>
<dbReference type="Proteomes" id="UP000182229">
    <property type="component" value="Unassembled WGS sequence"/>
</dbReference>
<dbReference type="Gene3D" id="2.60.120.620">
    <property type="entry name" value="q2cbj1_9rhob like domain"/>
    <property type="match status" value="1"/>
</dbReference>
<protein>
    <recommendedName>
        <fullName evidence="4">Phytanoyl-CoA dioxygenase</fullName>
    </recommendedName>
</protein>
<reference evidence="2 3" key="2">
    <citation type="submission" date="2016-12" db="EMBL/GenBank/DDBJ databases">
        <title>Draft Genome Sequence of Cystobacter ferrugineus Strain Cbfe23.</title>
        <authorList>
            <person name="Akbar S."/>
            <person name="Dowd S.E."/>
            <person name="Stevens D.C."/>
        </authorList>
    </citation>
    <scope>NUCLEOTIDE SEQUENCE [LARGE SCALE GENOMIC DNA]</scope>
    <source>
        <strain evidence="2 3">Cbfe23</strain>
    </source>
</reference>
<dbReference type="AlphaFoldDB" id="A0A1L9BCF1"/>
<reference evidence="3" key="1">
    <citation type="submission" date="2016-11" db="EMBL/GenBank/DDBJ databases">
        <authorList>
            <person name="Shukria A."/>
            <person name="Stevens D.C."/>
        </authorList>
    </citation>
    <scope>NUCLEOTIDE SEQUENCE [LARGE SCALE GENOMIC DNA]</scope>
    <source>
        <strain evidence="3">Cbfe23</strain>
    </source>
</reference>
<dbReference type="InterPro" id="IPR008775">
    <property type="entry name" value="Phytyl_CoA_dOase-like"/>
</dbReference>
<dbReference type="EMBL" id="MPIN01000003">
    <property type="protein sequence ID" value="OJH39950.1"/>
    <property type="molecule type" value="Genomic_DNA"/>
</dbReference>
<gene>
    <name evidence="2" type="ORF">BON30_12770</name>
</gene>
<proteinExistence type="predicted"/>
<dbReference type="PANTHER" id="PTHR20883">
    <property type="entry name" value="PHYTANOYL-COA DIOXYGENASE DOMAIN CONTAINING 1"/>
    <property type="match status" value="1"/>
</dbReference>
<name>A0A1L9BCF1_9BACT</name>
<dbReference type="Pfam" id="PF05721">
    <property type="entry name" value="PhyH"/>
    <property type="match status" value="1"/>
</dbReference>
<dbReference type="GO" id="GO:0005506">
    <property type="term" value="F:iron ion binding"/>
    <property type="evidence" value="ECO:0007669"/>
    <property type="project" value="UniProtKB-ARBA"/>
</dbReference>
<dbReference type="STRING" id="83449.BON30_12770"/>
<keyword evidence="3" id="KW-1185">Reference proteome</keyword>